<name>A0A2P5DSW0_TREOI</name>
<feature type="region of interest" description="Disordered" evidence="5">
    <location>
        <begin position="227"/>
        <end position="353"/>
    </location>
</feature>
<feature type="compositionally biased region" description="Acidic residues" evidence="5">
    <location>
        <begin position="459"/>
        <end position="490"/>
    </location>
</feature>
<evidence type="ECO:0000259" key="6">
    <source>
        <dbReference type="SMART" id="SM01082"/>
    </source>
</evidence>
<feature type="region of interest" description="Disordered" evidence="5">
    <location>
        <begin position="84"/>
        <end position="150"/>
    </location>
</feature>
<dbReference type="Pfam" id="PF09649">
    <property type="entry name" value="CHZ"/>
    <property type="match status" value="1"/>
</dbReference>
<evidence type="ECO:0000256" key="1">
    <source>
        <dbReference type="ARBA" id="ARBA00004123"/>
    </source>
</evidence>
<feature type="domain" description="Histone chaperone" evidence="6">
    <location>
        <begin position="421"/>
        <end position="456"/>
    </location>
</feature>
<keyword evidence="3" id="KW-0539">Nucleus</keyword>
<feature type="compositionally biased region" description="Basic and acidic residues" evidence="5">
    <location>
        <begin position="87"/>
        <end position="97"/>
    </location>
</feature>
<accession>A0A2P5DSW0</accession>
<keyword evidence="4" id="KW-0175">Coiled coil</keyword>
<dbReference type="InterPro" id="IPR019098">
    <property type="entry name" value="Histone_chaperone_domain_CHZ"/>
</dbReference>
<proteinExistence type="predicted"/>
<dbReference type="FunCoup" id="A0A2P5DSW0">
    <property type="interactions" value="969"/>
</dbReference>
<dbReference type="SMART" id="SM01082">
    <property type="entry name" value="CHZ"/>
    <property type="match status" value="1"/>
</dbReference>
<sequence>MADQELQDTETLVKDEKEEALDIESQINSAMRAQFNYFKEQSDSLTFEGVRRLLEKDLGLERLALDVHKRFIKQLLQELLEGVDDGNDSKNYEESGEKGSNVETAEKSVAENEQGESPEGHESNSDVKESISKDAEKMDDSPVLGLLTGKKTTKLETEESKGVNEKKALTKGTIKTALRKRARYLKDNSEQITLAGLRRLLEEDLELEMYSLDLFKKFIKDQVDEVLNSSETSQRATNAKKKVVKKKDSPRKVAKKVRSEESSDSANSGSDEDEDQVKPRKKSITRGKDSNESKKRKKPTKDTNISGKKRIKAAETLTEDNSDAEDNGIVSEDDHSQSSAEKSTKKKVVSAPAYGKRVEHLKSVIKACGMSVPPSVYKKVKQVPENKREAHLVKELGEILSKEGLSANPTEKEIKEVRKKKERAKELEGIDTSNIVSSTRRRSTTSFVPPPRPKIPVENDGENIDDDEDDEDDEDNDNGDSDDSQSEESNEVPCILDSVFASILPYSLDSVFAGILRDFRLFNLYAKSFDCVKAARNAASMFTLLLVII</sequence>
<dbReference type="EMBL" id="JXTC01000251">
    <property type="protein sequence ID" value="PON76359.1"/>
    <property type="molecule type" value="Genomic_DNA"/>
</dbReference>
<reference evidence="8" key="1">
    <citation type="submission" date="2016-06" db="EMBL/GenBank/DDBJ databases">
        <title>Parallel loss of symbiosis genes in relatives of nitrogen-fixing non-legume Parasponia.</title>
        <authorList>
            <person name="Van Velzen R."/>
            <person name="Holmer R."/>
            <person name="Bu F."/>
            <person name="Rutten L."/>
            <person name="Van Zeijl A."/>
            <person name="Liu W."/>
            <person name="Santuari L."/>
            <person name="Cao Q."/>
            <person name="Sharma T."/>
            <person name="Shen D."/>
            <person name="Roswanjaya Y."/>
            <person name="Wardhani T."/>
            <person name="Kalhor M.S."/>
            <person name="Jansen J."/>
            <person name="Van den Hoogen J."/>
            <person name="Gungor B."/>
            <person name="Hartog M."/>
            <person name="Hontelez J."/>
            <person name="Verver J."/>
            <person name="Yang W.-C."/>
            <person name="Schijlen E."/>
            <person name="Repin R."/>
            <person name="Schilthuizen M."/>
            <person name="Schranz E."/>
            <person name="Heidstra R."/>
            <person name="Miyata K."/>
            <person name="Fedorova E."/>
            <person name="Kohlen W."/>
            <person name="Bisseling T."/>
            <person name="Smit S."/>
            <person name="Geurts R."/>
        </authorList>
    </citation>
    <scope>NUCLEOTIDE SEQUENCE [LARGE SCALE GENOMIC DNA]</scope>
    <source>
        <strain evidence="8">cv. RG33-2</strain>
    </source>
</reference>
<evidence type="ECO:0000256" key="2">
    <source>
        <dbReference type="ARBA" id="ARBA00023186"/>
    </source>
</evidence>
<evidence type="ECO:0000256" key="4">
    <source>
        <dbReference type="SAM" id="Coils"/>
    </source>
</evidence>
<organism evidence="7 8">
    <name type="scientific">Trema orientale</name>
    <name type="common">Charcoal tree</name>
    <name type="synonym">Celtis orientalis</name>
    <dbReference type="NCBI Taxonomy" id="63057"/>
    <lineage>
        <taxon>Eukaryota</taxon>
        <taxon>Viridiplantae</taxon>
        <taxon>Streptophyta</taxon>
        <taxon>Embryophyta</taxon>
        <taxon>Tracheophyta</taxon>
        <taxon>Spermatophyta</taxon>
        <taxon>Magnoliopsida</taxon>
        <taxon>eudicotyledons</taxon>
        <taxon>Gunneridae</taxon>
        <taxon>Pentapetalae</taxon>
        <taxon>rosids</taxon>
        <taxon>fabids</taxon>
        <taxon>Rosales</taxon>
        <taxon>Cannabaceae</taxon>
        <taxon>Trema</taxon>
    </lineage>
</organism>
<dbReference type="Proteomes" id="UP000237000">
    <property type="component" value="Unassembled WGS sequence"/>
</dbReference>
<comment type="caution">
    <text evidence="7">The sequence shown here is derived from an EMBL/GenBank/DDBJ whole genome shotgun (WGS) entry which is preliminary data.</text>
</comment>
<feature type="coiled-coil region" evidence="4">
    <location>
        <begin position="6"/>
        <end position="33"/>
    </location>
</feature>
<dbReference type="PANTHER" id="PTHR15410">
    <property type="entry name" value="HIRA-INTERACTING PROTEIN 3"/>
    <property type="match status" value="1"/>
</dbReference>
<feature type="region of interest" description="Disordered" evidence="5">
    <location>
        <begin position="407"/>
        <end position="490"/>
    </location>
</feature>
<feature type="compositionally biased region" description="Acidic residues" evidence="5">
    <location>
        <begin position="317"/>
        <end position="326"/>
    </location>
</feature>
<gene>
    <name evidence="7" type="ORF">TorRG33x02_242990</name>
</gene>
<dbReference type="AlphaFoldDB" id="A0A2P5DSW0"/>
<keyword evidence="8" id="KW-1185">Reference proteome</keyword>
<evidence type="ECO:0000313" key="7">
    <source>
        <dbReference type="EMBL" id="PON76359.1"/>
    </source>
</evidence>
<evidence type="ECO:0000313" key="8">
    <source>
        <dbReference type="Proteomes" id="UP000237000"/>
    </source>
</evidence>
<protein>
    <submittedName>
        <fullName evidence="7">Histone chaperone domain CHZ</fullName>
    </submittedName>
</protein>
<dbReference type="InParanoid" id="A0A2P5DSW0"/>
<dbReference type="OrthoDB" id="514832at2759"/>
<feature type="compositionally biased region" description="Basic and acidic residues" evidence="5">
    <location>
        <begin position="118"/>
        <end position="140"/>
    </location>
</feature>
<feature type="compositionally biased region" description="Polar residues" evidence="5">
    <location>
        <begin position="227"/>
        <end position="237"/>
    </location>
</feature>
<evidence type="ECO:0000256" key="5">
    <source>
        <dbReference type="SAM" id="MobiDB-lite"/>
    </source>
</evidence>
<dbReference type="PANTHER" id="PTHR15410:SF2">
    <property type="entry name" value="HIRA-INTERACTING PROTEIN 3"/>
    <property type="match status" value="1"/>
</dbReference>
<evidence type="ECO:0000256" key="3">
    <source>
        <dbReference type="ARBA" id="ARBA00023242"/>
    </source>
</evidence>
<dbReference type="GO" id="GO:0005634">
    <property type="term" value="C:nucleus"/>
    <property type="evidence" value="ECO:0007669"/>
    <property type="project" value="UniProtKB-SubCell"/>
</dbReference>
<feature type="compositionally biased region" description="Basic and acidic residues" evidence="5">
    <location>
        <begin position="246"/>
        <end position="261"/>
    </location>
</feature>
<dbReference type="InterPro" id="IPR037647">
    <property type="entry name" value="HIRIP3"/>
</dbReference>
<keyword evidence="2" id="KW-0143">Chaperone</keyword>
<dbReference type="STRING" id="63057.A0A2P5DSW0"/>
<comment type="subcellular location">
    <subcellularLocation>
        <location evidence="1">Nucleus</location>
    </subcellularLocation>
</comment>